<accession>A0A5C2HCR8</accession>
<gene>
    <name evidence="1" type="ORF">APORC_0985</name>
</gene>
<reference evidence="1 2" key="2">
    <citation type="submission" date="2019-09" db="EMBL/GenBank/DDBJ databases">
        <title>Taxonomic note: a critical rebuttal of the proposed division of the genus Arcobacter into six genera, emended descriptions of Arcobacter anaerophilus and the genus Arcobacter, and an assessment of genus-level boundaries for Epsilonproteobacteria using in silico genomic comparator tools.</title>
        <authorList>
            <person name="On S.L.W."/>
            <person name="Miller W.G."/>
            <person name="Biggs P."/>
            <person name="Cornelius A."/>
            <person name="Vandamme P."/>
        </authorList>
    </citation>
    <scope>NUCLEOTIDE SEQUENCE [LARGE SCALE GENOMIC DNA]</scope>
    <source>
        <strain evidence="1 2">CCUG 56899</strain>
    </source>
</reference>
<dbReference type="EMBL" id="CP036246">
    <property type="protein sequence ID" value="QEP40587.1"/>
    <property type="molecule type" value="Genomic_DNA"/>
</dbReference>
<dbReference type="RefSeq" id="WP_167498298.1">
    <property type="nucleotide sequence ID" value="NZ_CP036246.2"/>
</dbReference>
<evidence type="ECO:0008006" key="3">
    <source>
        <dbReference type="Google" id="ProtNLM"/>
    </source>
</evidence>
<name>A0A5C2HCR8_9BACT</name>
<organism evidence="1 2">
    <name type="scientific">Arcobacter porcinus</name>
    <dbReference type="NCBI Taxonomy" id="1935204"/>
    <lineage>
        <taxon>Bacteria</taxon>
        <taxon>Pseudomonadati</taxon>
        <taxon>Campylobacterota</taxon>
        <taxon>Epsilonproteobacteria</taxon>
        <taxon>Campylobacterales</taxon>
        <taxon>Arcobacteraceae</taxon>
        <taxon>Arcobacter</taxon>
    </lineage>
</organism>
<evidence type="ECO:0000313" key="2">
    <source>
        <dbReference type="Proteomes" id="UP000322644"/>
    </source>
</evidence>
<sequence length="56" mass="6581">MKKYFSFFGILMATSCAKINRFYSKIENYLEKLPGIKNSLIKNELKPIKQYSTNNL</sequence>
<evidence type="ECO:0000313" key="1">
    <source>
        <dbReference type="EMBL" id="QEP40587.1"/>
    </source>
</evidence>
<reference evidence="1 2" key="1">
    <citation type="submission" date="2019-09" db="EMBL/GenBank/DDBJ databases">
        <title>Complete genome sequencing of four Arcobacter species reveals a diverse suite of mobile elements.</title>
        <authorList>
            <person name="Miller W.G."/>
            <person name="Yee E."/>
            <person name="Bono J.L."/>
        </authorList>
    </citation>
    <scope>NUCLEOTIDE SEQUENCE [LARGE SCALE GENOMIC DNA]</scope>
    <source>
        <strain evidence="1 2">CCUG 56899</strain>
    </source>
</reference>
<proteinExistence type="predicted"/>
<dbReference type="Proteomes" id="UP000322644">
    <property type="component" value="Chromosome"/>
</dbReference>
<protein>
    <recommendedName>
        <fullName evidence="3">Lipoprotein</fullName>
    </recommendedName>
</protein>
<dbReference type="PROSITE" id="PS51257">
    <property type="entry name" value="PROKAR_LIPOPROTEIN"/>
    <property type="match status" value="1"/>
</dbReference>
<dbReference type="AlphaFoldDB" id="A0A5C2HCR8"/>
<dbReference type="KEGG" id="apoc:APORC_0985"/>